<gene>
    <name evidence="1" type="ORF">NDU88_006257</name>
</gene>
<proteinExistence type="predicted"/>
<reference evidence="1" key="1">
    <citation type="journal article" date="2022" name="bioRxiv">
        <title>Sequencing and chromosome-scale assembly of the giantPleurodeles waltlgenome.</title>
        <authorList>
            <person name="Brown T."/>
            <person name="Elewa A."/>
            <person name="Iarovenko S."/>
            <person name="Subramanian E."/>
            <person name="Araus A.J."/>
            <person name="Petzold A."/>
            <person name="Susuki M."/>
            <person name="Suzuki K.-i.T."/>
            <person name="Hayashi T."/>
            <person name="Toyoda A."/>
            <person name="Oliveira C."/>
            <person name="Osipova E."/>
            <person name="Leigh N.D."/>
            <person name="Simon A."/>
            <person name="Yun M.H."/>
        </authorList>
    </citation>
    <scope>NUCLEOTIDE SEQUENCE</scope>
    <source>
        <strain evidence="1">20211129_DDA</strain>
        <tissue evidence="1">Liver</tissue>
    </source>
</reference>
<accession>A0AAV7SP79</accession>
<dbReference type="EMBL" id="JANPWB010000008">
    <property type="protein sequence ID" value="KAJ1165840.1"/>
    <property type="molecule type" value="Genomic_DNA"/>
</dbReference>
<dbReference type="AlphaFoldDB" id="A0AAV7SP79"/>
<dbReference type="Proteomes" id="UP001066276">
    <property type="component" value="Chromosome 4_2"/>
</dbReference>
<evidence type="ECO:0000313" key="1">
    <source>
        <dbReference type="EMBL" id="KAJ1165840.1"/>
    </source>
</evidence>
<name>A0AAV7SP79_PLEWA</name>
<evidence type="ECO:0000313" key="2">
    <source>
        <dbReference type="Proteomes" id="UP001066276"/>
    </source>
</evidence>
<sequence length="103" mass="11356">MPRGRCVEIRHLQDEVTVAASIWWVLCGHFYHTAGTALIALRKSGCVVPAWLCIDPLARASNIWSLHLCCIDLLPVKSGCVIPVRRAVIFSPQCRLCVISCGL</sequence>
<organism evidence="1 2">
    <name type="scientific">Pleurodeles waltl</name>
    <name type="common">Iberian ribbed newt</name>
    <dbReference type="NCBI Taxonomy" id="8319"/>
    <lineage>
        <taxon>Eukaryota</taxon>
        <taxon>Metazoa</taxon>
        <taxon>Chordata</taxon>
        <taxon>Craniata</taxon>
        <taxon>Vertebrata</taxon>
        <taxon>Euteleostomi</taxon>
        <taxon>Amphibia</taxon>
        <taxon>Batrachia</taxon>
        <taxon>Caudata</taxon>
        <taxon>Salamandroidea</taxon>
        <taxon>Salamandridae</taxon>
        <taxon>Pleurodelinae</taxon>
        <taxon>Pleurodeles</taxon>
    </lineage>
</organism>
<keyword evidence="2" id="KW-1185">Reference proteome</keyword>
<protein>
    <submittedName>
        <fullName evidence="1">Uncharacterized protein</fullName>
    </submittedName>
</protein>
<comment type="caution">
    <text evidence="1">The sequence shown here is derived from an EMBL/GenBank/DDBJ whole genome shotgun (WGS) entry which is preliminary data.</text>
</comment>